<dbReference type="Pfam" id="PF03992">
    <property type="entry name" value="ABM"/>
    <property type="match status" value="1"/>
</dbReference>
<accession>A0A1G7Y671</accession>
<gene>
    <name evidence="2" type="ORF">SAMN04488121_107204</name>
</gene>
<dbReference type="GO" id="GO:0005829">
    <property type="term" value="C:cytosol"/>
    <property type="evidence" value="ECO:0007669"/>
    <property type="project" value="TreeGrafter"/>
</dbReference>
<dbReference type="GO" id="GO:0004497">
    <property type="term" value="F:monooxygenase activity"/>
    <property type="evidence" value="ECO:0007669"/>
    <property type="project" value="UniProtKB-KW"/>
</dbReference>
<protein>
    <submittedName>
        <fullName evidence="2">Quinol monooxygenase YgiN</fullName>
    </submittedName>
</protein>
<dbReference type="PANTHER" id="PTHR33336">
    <property type="entry name" value="QUINOL MONOOXYGENASE YGIN-RELATED"/>
    <property type="match status" value="1"/>
</dbReference>
<keyword evidence="2" id="KW-0503">Monooxygenase</keyword>
<dbReference type="Proteomes" id="UP000199045">
    <property type="component" value="Unassembled WGS sequence"/>
</dbReference>
<dbReference type="STRING" id="104663.SAMN04488121_107204"/>
<organism evidence="2 3">
    <name type="scientific">Chitinophaga filiformis</name>
    <name type="common">Myxococcus filiformis</name>
    <name type="synonym">Flexibacter filiformis</name>
    <dbReference type="NCBI Taxonomy" id="104663"/>
    <lineage>
        <taxon>Bacteria</taxon>
        <taxon>Pseudomonadati</taxon>
        <taxon>Bacteroidota</taxon>
        <taxon>Chitinophagia</taxon>
        <taxon>Chitinophagales</taxon>
        <taxon>Chitinophagaceae</taxon>
        <taxon>Chitinophaga</taxon>
    </lineage>
</organism>
<evidence type="ECO:0000313" key="3">
    <source>
        <dbReference type="Proteomes" id="UP000199045"/>
    </source>
</evidence>
<dbReference type="PANTHER" id="PTHR33336:SF3">
    <property type="entry name" value="ABM DOMAIN-CONTAINING PROTEIN"/>
    <property type="match status" value="1"/>
</dbReference>
<dbReference type="RefSeq" id="WP_089835833.1">
    <property type="nucleotide sequence ID" value="NZ_FNBN01000007.1"/>
</dbReference>
<dbReference type="SUPFAM" id="SSF54909">
    <property type="entry name" value="Dimeric alpha+beta barrel"/>
    <property type="match status" value="1"/>
</dbReference>
<name>A0A1G7Y671_CHIFI</name>
<dbReference type="OrthoDB" id="964493at2"/>
<proteinExistence type="predicted"/>
<dbReference type="InterPro" id="IPR007138">
    <property type="entry name" value="ABM_dom"/>
</dbReference>
<sequence length="100" mass="11178">MATSPVYVFARWKVKEGKMQELLQLLTSLHTQTRAEEGNLFYTVCQDNSDANTLLLSEGYTSATAQQAHVSSDHYKKLAAGGIIPLLDEREVFLTTPFIK</sequence>
<dbReference type="PROSITE" id="PS51725">
    <property type="entry name" value="ABM"/>
    <property type="match status" value="1"/>
</dbReference>
<feature type="domain" description="ABM" evidence="1">
    <location>
        <begin position="6"/>
        <end position="98"/>
    </location>
</feature>
<dbReference type="InterPro" id="IPR011008">
    <property type="entry name" value="Dimeric_a/b-barrel"/>
</dbReference>
<dbReference type="AlphaFoldDB" id="A0A1G7Y671"/>
<evidence type="ECO:0000259" key="1">
    <source>
        <dbReference type="PROSITE" id="PS51725"/>
    </source>
</evidence>
<dbReference type="EMBL" id="FNBN01000007">
    <property type="protein sequence ID" value="SDG91480.1"/>
    <property type="molecule type" value="Genomic_DNA"/>
</dbReference>
<dbReference type="Gene3D" id="3.30.70.100">
    <property type="match status" value="1"/>
</dbReference>
<dbReference type="InterPro" id="IPR050744">
    <property type="entry name" value="AI-2_Isomerase_LsrG"/>
</dbReference>
<reference evidence="3" key="1">
    <citation type="submission" date="2016-10" db="EMBL/GenBank/DDBJ databases">
        <authorList>
            <person name="Varghese N."/>
            <person name="Submissions S."/>
        </authorList>
    </citation>
    <scope>NUCLEOTIDE SEQUENCE [LARGE SCALE GENOMIC DNA]</scope>
    <source>
        <strain evidence="3">DSM 527</strain>
    </source>
</reference>
<keyword evidence="2" id="KW-0560">Oxidoreductase</keyword>
<evidence type="ECO:0000313" key="2">
    <source>
        <dbReference type="EMBL" id="SDG91480.1"/>
    </source>
</evidence>